<evidence type="ECO:0000256" key="5">
    <source>
        <dbReference type="ARBA" id="ARBA00023004"/>
    </source>
</evidence>
<gene>
    <name evidence="8" type="ORF">PPAR1163_LOCUS22899</name>
</gene>
<feature type="domain" description="Cytochrome b5 heme-binding" evidence="7">
    <location>
        <begin position="166"/>
        <end position="271"/>
    </location>
</feature>
<keyword evidence="2" id="KW-0349">Heme</keyword>
<dbReference type="InterPro" id="IPR036400">
    <property type="entry name" value="Cyt_B5-like_heme/steroid_sf"/>
</dbReference>
<dbReference type="PANTHER" id="PTHR10281:SF72">
    <property type="entry name" value="NEUDESIN"/>
    <property type="match status" value="1"/>
</dbReference>
<dbReference type="Pfam" id="PF00173">
    <property type="entry name" value="Cyt-b5"/>
    <property type="match status" value="1"/>
</dbReference>
<evidence type="ECO:0000256" key="3">
    <source>
        <dbReference type="ARBA" id="ARBA00022723"/>
    </source>
</evidence>
<proteinExistence type="inferred from homology"/>
<evidence type="ECO:0000313" key="8">
    <source>
        <dbReference type="EMBL" id="CAD9264513.1"/>
    </source>
</evidence>
<dbReference type="GO" id="GO:0016020">
    <property type="term" value="C:membrane"/>
    <property type="evidence" value="ECO:0007669"/>
    <property type="project" value="TreeGrafter"/>
</dbReference>
<dbReference type="InterPro" id="IPR050577">
    <property type="entry name" value="MAPR/NEUFC/NENF-like"/>
</dbReference>
<dbReference type="EMBL" id="HBGJ01036229">
    <property type="protein sequence ID" value="CAD9264513.1"/>
    <property type="molecule type" value="Transcribed_RNA"/>
</dbReference>
<keyword evidence="4" id="KW-0256">Endoplasmic reticulum</keyword>
<evidence type="ECO:0000256" key="2">
    <source>
        <dbReference type="ARBA" id="ARBA00022617"/>
    </source>
</evidence>
<sequence length="272" mass="30159">MPSPLVPDFIQRVADMADANPLYALGVTVALCATSWILISGSTPPKPEEPKEEPPKPRNFTLEQLKAYRSEDDGGIFIAIKGEVFDVSAKAELYGPGGNYEALTGREASRALAKFALEGPDLESTKIDDLNYGEREQLDGWYEKFKHVNEYPVRGRVVTPPGEKLFTEAQLRAYTGTQAVPEGYAAAPLYIAVRRRIYDVSFGNLTEMYLPGGPYAKLAGRDGNRALGKMSLKEEDMFSRDISDFTDDQNQILDDWAAKFAQRYPCVGTLKD</sequence>
<dbReference type="SUPFAM" id="SSF55856">
    <property type="entry name" value="Cytochrome b5-like heme/steroid binding domain"/>
    <property type="match status" value="2"/>
</dbReference>
<feature type="domain" description="Cytochrome b5 heme-binding" evidence="7">
    <location>
        <begin position="60"/>
        <end position="158"/>
    </location>
</feature>
<evidence type="ECO:0000256" key="6">
    <source>
        <dbReference type="ARBA" id="ARBA00038357"/>
    </source>
</evidence>
<accession>A0A7S1XXM8</accession>
<dbReference type="SMART" id="SM01117">
    <property type="entry name" value="Cyt-b5"/>
    <property type="match status" value="2"/>
</dbReference>
<keyword evidence="5" id="KW-0408">Iron</keyword>
<dbReference type="GO" id="GO:0012505">
    <property type="term" value="C:endomembrane system"/>
    <property type="evidence" value="ECO:0007669"/>
    <property type="project" value="TreeGrafter"/>
</dbReference>
<reference evidence="8" key="1">
    <citation type="submission" date="2021-01" db="EMBL/GenBank/DDBJ databases">
        <authorList>
            <person name="Corre E."/>
            <person name="Pelletier E."/>
            <person name="Niang G."/>
            <person name="Scheremetjew M."/>
            <person name="Finn R."/>
            <person name="Kale V."/>
            <person name="Holt S."/>
            <person name="Cochrane G."/>
            <person name="Meng A."/>
            <person name="Brown T."/>
            <person name="Cohen L."/>
        </authorList>
    </citation>
    <scope>NUCLEOTIDE SEQUENCE</scope>
    <source>
        <strain evidence="8">CCMP2877</strain>
    </source>
</reference>
<comment type="similarity">
    <text evidence="6">Belongs to the cytochrome b5 family. MAPR subfamily.</text>
</comment>
<protein>
    <recommendedName>
        <fullName evidence="7">Cytochrome b5 heme-binding domain-containing protein</fullName>
    </recommendedName>
</protein>
<comment type="subcellular location">
    <subcellularLocation>
        <location evidence="1">Endoplasmic reticulum</location>
    </subcellularLocation>
</comment>
<evidence type="ECO:0000259" key="7">
    <source>
        <dbReference type="SMART" id="SM01117"/>
    </source>
</evidence>
<dbReference type="AlphaFoldDB" id="A0A7S1XXM8"/>
<dbReference type="InterPro" id="IPR001199">
    <property type="entry name" value="Cyt_B5-like_heme/steroid-bd"/>
</dbReference>
<evidence type="ECO:0000256" key="1">
    <source>
        <dbReference type="ARBA" id="ARBA00004240"/>
    </source>
</evidence>
<name>A0A7S1XXM8_9STRA</name>
<keyword evidence="3" id="KW-0479">Metal-binding</keyword>
<organism evidence="8">
    <name type="scientific">Phaeomonas parva</name>
    <dbReference type="NCBI Taxonomy" id="124430"/>
    <lineage>
        <taxon>Eukaryota</taxon>
        <taxon>Sar</taxon>
        <taxon>Stramenopiles</taxon>
        <taxon>Ochrophyta</taxon>
        <taxon>Pinguiophyceae</taxon>
        <taxon>Pinguiochrysidales</taxon>
        <taxon>Pinguiochrysidaceae</taxon>
        <taxon>Phaeomonas</taxon>
    </lineage>
</organism>
<evidence type="ECO:0000256" key="4">
    <source>
        <dbReference type="ARBA" id="ARBA00022824"/>
    </source>
</evidence>
<dbReference type="Gene3D" id="3.10.120.10">
    <property type="entry name" value="Cytochrome b5-like heme/steroid binding domain"/>
    <property type="match status" value="2"/>
</dbReference>
<dbReference type="PANTHER" id="PTHR10281">
    <property type="entry name" value="MEMBRANE-ASSOCIATED PROGESTERONE RECEPTOR COMPONENT-RELATED"/>
    <property type="match status" value="1"/>
</dbReference>